<sequence>MTDIELRKAVLTVRITNFAGDLDPADVAEMLDTNGIAASDREAETIAYEVNCVRRSVRSALQAALVAL</sequence>
<evidence type="ECO:0000313" key="2">
    <source>
        <dbReference type="Proteomes" id="UP000501705"/>
    </source>
</evidence>
<protein>
    <submittedName>
        <fullName evidence="1">Uncharacterized protein</fullName>
    </submittedName>
</protein>
<dbReference type="RefSeq" id="WP_167465802.1">
    <property type="nucleotide sequence ID" value="NZ_CP046171.1"/>
</dbReference>
<organism evidence="1 2">
    <name type="scientific">Nocardia brasiliensis</name>
    <dbReference type="NCBI Taxonomy" id="37326"/>
    <lineage>
        <taxon>Bacteria</taxon>
        <taxon>Bacillati</taxon>
        <taxon>Actinomycetota</taxon>
        <taxon>Actinomycetes</taxon>
        <taxon>Mycobacteriales</taxon>
        <taxon>Nocardiaceae</taxon>
        <taxon>Nocardia</taxon>
    </lineage>
</organism>
<dbReference type="Proteomes" id="UP000501705">
    <property type="component" value="Chromosome"/>
</dbReference>
<gene>
    <name evidence="1" type="ORF">F5X71_34770</name>
</gene>
<accession>A0A6G9Y0Q5</accession>
<dbReference type="AlphaFoldDB" id="A0A6G9Y0Q5"/>
<dbReference type="EMBL" id="CP046171">
    <property type="protein sequence ID" value="QIS06789.1"/>
    <property type="molecule type" value="Genomic_DNA"/>
</dbReference>
<name>A0A6G9Y0Q5_NOCBR</name>
<proteinExistence type="predicted"/>
<reference evidence="1 2" key="1">
    <citation type="journal article" date="2019" name="ACS Chem. Biol.">
        <title>Identification and Mobilization of a Cryptic Antibiotic Biosynthesis Gene Locus from a Human-Pathogenic Nocardia Isolate.</title>
        <authorList>
            <person name="Herisse M."/>
            <person name="Ishida K."/>
            <person name="Porter J.L."/>
            <person name="Howden B."/>
            <person name="Hertweck C."/>
            <person name="Stinear T.P."/>
            <person name="Pidot S.J."/>
        </authorList>
    </citation>
    <scope>NUCLEOTIDE SEQUENCE [LARGE SCALE GENOMIC DNA]</scope>
    <source>
        <strain evidence="1 2">AUSMDU00024985</strain>
    </source>
</reference>
<evidence type="ECO:0000313" key="1">
    <source>
        <dbReference type="EMBL" id="QIS06789.1"/>
    </source>
</evidence>